<keyword evidence="2" id="KW-1185">Reference proteome</keyword>
<proteinExistence type="predicted"/>
<dbReference type="EMBL" id="BAABHD010000022">
    <property type="protein sequence ID" value="GAA4453154.1"/>
    <property type="molecule type" value="Genomic_DNA"/>
</dbReference>
<evidence type="ECO:0000313" key="2">
    <source>
        <dbReference type="Proteomes" id="UP001501175"/>
    </source>
</evidence>
<name>A0ABP8MQF0_9BACT</name>
<accession>A0ABP8MQF0</accession>
<gene>
    <name evidence="1" type="ORF">GCM10023189_17800</name>
</gene>
<organism evidence="1 2">
    <name type="scientific">Nibrella saemangeumensis</name>
    <dbReference type="NCBI Taxonomy" id="1084526"/>
    <lineage>
        <taxon>Bacteria</taxon>
        <taxon>Pseudomonadati</taxon>
        <taxon>Bacteroidota</taxon>
        <taxon>Cytophagia</taxon>
        <taxon>Cytophagales</taxon>
        <taxon>Spirosomataceae</taxon>
        <taxon>Nibrella</taxon>
    </lineage>
</organism>
<evidence type="ECO:0000313" key="1">
    <source>
        <dbReference type="EMBL" id="GAA4453154.1"/>
    </source>
</evidence>
<sequence>MTGQAGSPLENTYFPIAAGKAKSMPTAAYAVAFSVRIVSRAYRLWRKGSWSQVNK</sequence>
<comment type="caution">
    <text evidence="1">The sequence shown here is derived from an EMBL/GenBank/DDBJ whole genome shotgun (WGS) entry which is preliminary data.</text>
</comment>
<reference evidence="2" key="1">
    <citation type="journal article" date="2019" name="Int. J. Syst. Evol. Microbiol.">
        <title>The Global Catalogue of Microorganisms (GCM) 10K type strain sequencing project: providing services to taxonomists for standard genome sequencing and annotation.</title>
        <authorList>
            <consortium name="The Broad Institute Genomics Platform"/>
            <consortium name="The Broad Institute Genome Sequencing Center for Infectious Disease"/>
            <person name="Wu L."/>
            <person name="Ma J."/>
        </authorList>
    </citation>
    <scope>NUCLEOTIDE SEQUENCE [LARGE SCALE GENOMIC DNA]</scope>
    <source>
        <strain evidence="2">JCM 17927</strain>
    </source>
</reference>
<dbReference type="Proteomes" id="UP001501175">
    <property type="component" value="Unassembled WGS sequence"/>
</dbReference>
<protein>
    <submittedName>
        <fullName evidence="1">Uncharacterized protein</fullName>
    </submittedName>
</protein>